<accession>W9R8T8</accession>
<keyword evidence="2" id="KW-1185">Reference proteome</keyword>
<dbReference type="AlphaFoldDB" id="W9R8T8"/>
<evidence type="ECO:0000313" key="2">
    <source>
        <dbReference type="Proteomes" id="UP000030645"/>
    </source>
</evidence>
<gene>
    <name evidence="1" type="ORF">L484_008704</name>
</gene>
<reference evidence="2" key="1">
    <citation type="submission" date="2013-01" db="EMBL/GenBank/DDBJ databases">
        <title>Draft Genome Sequence of a Mulberry Tree, Morus notabilis C.K. Schneid.</title>
        <authorList>
            <person name="He N."/>
            <person name="Zhao S."/>
        </authorList>
    </citation>
    <scope>NUCLEOTIDE SEQUENCE</scope>
</reference>
<proteinExistence type="predicted"/>
<organism evidence="1 2">
    <name type="scientific">Morus notabilis</name>
    <dbReference type="NCBI Taxonomy" id="981085"/>
    <lineage>
        <taxon>Eukaryota</taxon>
        <taxon>Viridiplantae</taxon>
        <taxon>Streptophyta</taxon>
        <taxon>Embryophyta</taxon>
        <taxon>Tracheophyta</taxon>
        <taxon>Spermatophyta</taxon>
        <taxon>Magnoliopsida</taxon>
        <taxon>eudicotyledons</taxon>
        <taxon>Gunneridae</taxon>
        <taxon>Pentapetalae</taxon>
        <taxon>rosids</taxon>
        <taxon>fabids</taxon>
        <taxon>Rosales</taxon>
        <taxon>Moraceae</taxon>
        <taxon>Moreae</taxon>
        <taxon>Morus</taxon>
    </lineage>
</organism>
<dbReference type="Proteomes" id="UP000030645">
    <property type="component" value="Unassembled WGS sequence"/>
</dbReference>
<dbReference type="EMBL" id="KE344457">
    <property type="protein sequence ID" value="EXB62854.1"/>
    <property type="molecule type" value="Genomic_DNA"/>
</dbReference>
<name>W9R8T8_9ROSA</name>
<protein>
    <submittedName>
        <fullName evidence="1">Uncharacterized protein</fullName>
    </submittedName>
</protein>
<evidence type="ECO:0000313" key="1">
    <source>
        <dbReference type="EMBL" id="EXB62854.1"/>
    </source>
</evidence>
<sequence length="204" mass="22143">MPRIATTPLIVTISRHRPGSSSDRLFLTKSHSIPAGIHPTSADTTSSLARPSPTSGSIDFAAEEVATEQPASRRPLSLRMLEIRAISWLPRPPTDQDGCCSLVIDFNACSKSLRRNCPTNGFRVVLIWSSVNHRTVCNVSICCSETVQWTTESIDNASCPNNRYSLFCRPAVVSNGVAHWLAPGVEQISGISAFDPFKGADHPL</sequence>